<dbReference type="Gene3D" id="3.30.420.10">
    <property type="entry name" value="Ribonuclease H-like superfamily/Ribonuclease H"/>
    <property type="match status" value="1"/>
</dbReference>
<dbReference type="Pfam" id="PF01498">
    <property type="entry name" value="HTH_Tnp_Tc3_2"/>
    <property type="match status" value="1"/>
</dbReference>
<dbReference type="InterPro" id="IPR009057">
    <property type="entry name" value="Homeodomain-like_sf"/>
</dbReference>
<sequence length="331" mass="39210">MLRRKIVEQYQKGVTQRKIAKTLHLSSSTVHNIIRRFRESGTISVRKGQGRKTILDARDLRALKRHCTTNRNATVKEITEWAQEYFQKPLSVNTIHRAIRRCQLKLYSAKKKPFLSKIHKLRRCHWARDHLKWSVAKWKTVLWSDESRFEVLFGNLGRHVIRTKEDKDNPSCYQRSVQKPASLMVWGCMSACGMGSLHVWKGTINAEKYIQVLEQHMLPSRRHLFQGRPCIFQQDNARPHSASITTSWLRRRRIRVLKWPVCSPDLSPIENIWRIIKRKVRQRRPKTIEHLDACIRQEWESIPISKLEKLVSSVHRRLLSIVRRRGDATQW</sequence>
<feature type="non-terminal residue" evidence="3">
    <location>
        <position position="331"/>
    </location>
</feature>
<dbReference type="SUPFAM" id="SSF46689">
    <property type="entry name" value="Homeodomain-like"/>
    <property type="match status" value="1"/>
</dbReference>
<comment type="caution">
    <text evidence="3">The sequence shown here is derived from an EMBL/GenBank/DDBJ whole genome shotgun (WGS) entry which is preliminary data.</text>
</comment>
<evidence type="ECO:0000259" key="1">
    <source>
        <dbReference type="Pfam" id="PF01498"/>
    </source>
</evidence>
<dbReference type="InterPro" id="IPR002492">
    <property type="entry name" value="Transposase_Tc1-like"/>
</dbReference>
<dbReference type="Pfam" id="PF13358">
    <property type="entry name" value="DDE_3"/>
    <property type="match status" value="1"/>
</dbReference>
<dbReference type="InterPro" id="IPR038717">
    <property type="entry name" value="Tc1-like_DDE_dom"/>
</dbReference>
<feature type="domain" description="Transposase Tc1-like" evidence="1">
    <location>
        <begin position="61"/>
        <end position="132"/>
    </location>
</feature>
<dbReference type="PANTHER" id="PTHR47326:SF1">
    <property type="entry name" value="HTH PSQ-TYPE DOMAIN-CONTAINING PROTEIN"/>
    <property type="match status" value="1"/>
</dbReference>
<dbReference type="InterPro" id="IPR047655">
    <property type="entry name" value="Transpos_IS630-like"/>
</dbReference>
<accession>A0ABS2YZN2</accession>
<evidence type="ECO:0000313" key="3">
    <source>
        <dbReference type="EMBL" id="MBN3291848.1"/>
    </source>
</evidence>
<reference evidence="3" key="1">
    <citation type="journal article" date="2021" name="Cell">
        <title>Tracing the genetic footprints of vertebrate landing in non-teleost ray-finned fishes.</title>
        <authorList>
            <person name="Bi X."/>
            <person name="Wang K."/>
            <person name="Yang L."/>
            <person name="Pan H."/>
            <person name="Jiang H."/>
            <person name="Wei Q."/>
            <person name="Fang M."/>
            <person name="Yu H."/>
            <person name="Zhu C."/>
            <person name="Cai Y."/>
            <person name="He Y."/>
            <person name="Gan X."/>
            <person name="Zeng H."/>
            <person name="Yu D."/>
            <person name="Zhu Y."/>
            <person name="Jiang H."/>
            <person name="Qiu Q."/>
            <person name="Yang H."/>
            <person name="Zhang Y.E."/>
            <person name="Wang W."/>
            <person name="Zhu M."/>
            <person name="He S."/>
            <person name="Zhang G."/>
        </authorList>
    </citation>
    <scope>NUCLEOTIDE SEQUENCE</scope>
    <source>
        <strain evidence="3">Bchr_001</strain>
    </source>
</reference>
<name>A0ABS2YZN2_POLSE</name>
<feature type="domain" description="Tc1-like transposase DDE" evidence="2">
    <location>
        <begin position="141"/>
        <end position="291"/>
    </location>
</feature>
<protein>
    <submittedName>
        <fullName evidence="3">TCB1 transposase</fullName>
    </submittedName>
</protein>
<proteinExistence type="predicted"/>
<dbReference type="Pfam" id="PF13384">
    <property type="entry name" value="HTH_23"/>
    <property type="match status" value="1"/>
</dbReference>
<dbReference type="InterPro" id="IPR036388">
    <property type="entry name" value="WH-like_DNA-bd_sf"/>
</dbReference>
<organism evidence="3 4">
    <name type="scientific">Polypterus senegalus</name>
    <name type="common">Senegal bichir</name>
    <dbReference type="NCBI Taxonomy" id="55291"/>
    <lineage>
        <taxon>Eukaryota</taxon>
        <taxon>Metazoa</taxon>
        <taxon>Chordata</taxon>
        <taxon>Craniata</taxon>
        <taxon>Vertebrata</taxon>
        <taxon>Euteleostomi</taxon>
        <taxon>Actinopterygii</taxon>
        <taxon>Polypteriformes</taxon>
        <taxon>Polypteridae</taxon>
        <taxon>Polypterus</taxon>
    </lineage>
</organism>
<dbReference type="Proteomes" id="UP001166052">
    <property type="component" value="Unassembled WGS sequence"/>
</dbReference>
<dbReference type="NCBIfam" id="NF033545">
    <property type="entry name" value="transpos_IS630"/>
    <property type="match status" value="1"/>
</dbReference>
<evidence type="ECO:0000313" key="4">
    <source>
        <dbReference type="Proteomes" id="UP001166052"/>
    </source>
</evidence>
<gene>
    <name evidence="3" type="primary">Tcb1_429</name>
    <name evidence="3" type="ORF">GTO92_0012857</name>
</gene>
<dbReference type="InterPro" id="IPR036397">
    <property type="entry name" value="RNaseH_sf"/>
</dbReference>
<dbReference type="Gene3D" id="1.10.10.10">
    <property type="entry name" value="Winged helix-like DNA-binding domain superfamily/Winged helix DNA-binding domain"/>
    <property type="match status" value="1"/>
</dbReference>
<dbReference type="EMBL" id="JAAWVN010014328">
    <property type="protein sequence ID" value="MBN3291848.1"/>
    <property type="molecule type" value="Genomic_DNA"/>
</dbReference>
<evidence type="ECO:0000259" key="2">
    <source>
        <dbReference type="Pfam" id="PF13358"/>
    </source>
</evidence>
<dbReference type="PANTHER" id="PTHR47326">
    <property type="entry name" value="TRANSPOSABLE ELEMENT TC3 TRANSPOSASE-LIKE PROTEIN"/>
    <property type="match status" value="1"/>
</dbReference>
<keyword evidence="4" id="KW-1185">Reference proteome</keyword>
<feature type="non-terminal residue" evidence="3">
    <location>
        <position position="1"/>
    </location>
</feature>